<accession>A0AA88GK78</accession>
<keyword evidence="3" id="KW-1185">Reference proteome</keyword>
<feature type="compositionally biased region" description="Basic and acidic residues" evidence="1">
    <location>
        <begin position="257"/>
        <end position="269"/>
    </location>
</feature>
<organism evidence="2 3">
    <name type="scientific">Naegleria lovaniensis</name>
    <name type="common">Amoeba</name>
    <dbReference type="NCBI Taxonomy" id="51637"/>
    <lineage>
        <taxon>Eukaryota</taxon>
        <taxon>Discoba</taxon>
        <taxon>Heterolobosea</taxon>
        <taxon>Tetramitia</taxon>
        <taxon>Eutetramitia</taxon>
        <taxon>Vahlkampfiidae</taxon>
        <taxon>Naegleria</taxon>
    </lineage>
</organism>
<dbReference type="AlphaFoldDB" id="A0AA88GK78"/>
<reference evidence="2 3" key="1">
    <citation type="journal article" date="2018" name="BMC Genomics">
        <title>The genome of Naegleria lovaniensis, the basis for a comparative approach to unravel pathogenicity factors of the human pathogenic amoeba N. fowleri.</title>
        <authorList>
            <person name="Liechti N."/>
            <person name="Schurch N."/>
            <person name="Bruggmann R."/>
            <person name="Wittwer M."/>
        </authorList>
    </citation>
    <scope>NUCLEOTIDE SEQUENCE [LARGE SCALE GENOMIC DNA]</scope>
    <source>
        <strain evidence="2 3">ATCC 30569</strain>
    </source>
</reference>
<dbReference type="GeneID" id="68097521"/>
<comment type="caution">
    <text evidence="2">The sequence shown here is derived from an EMBL/GenBank/DDBJ whole genome shotgun (WGS) entry which is preliminary data.</text>
</comment>
<protein>
    <submittedName>
        <fullName evidence="2">Uncharacterized protein</fullName>
    </submittedName>
</protein>
<dbReference type="EMBL" id="PYSW02000023">
    <property type="protein sequence ID" value="KAG2382486.1"/>
    <property type="molecule type" value="Genomic_DNA"/>
</dbReference>
<sequence>MIHPQHHQEASTTLTTTSTSPSIQQPSATTTSLESNDPNAVVGLNGFTIRKPFPYKNAQGDIFCIVCCLQKGELVFQPKANFKIFRERGAVIAENSDRSILVEKLFGFKNVCGGRLCDSHYRYIMKFKNKYIPSSGDSPTNTSANNDGGDTPTNSSKRKKRKSDKKESEETSLVISTKKKKKQVSTPHQHHLETRSSSTTPSSDLPSSSNLSLDFDHQERERDFDSTCSMTKTIPSSSSHPSSSNHEDSDDDDDDTSSNHECEYSTKELKREQRYGAKRRFNFLVRLVEELVQEENIHEQYRILVEQRKQQNKVKKMMTHNMKQFEEENHFDENSHQHEEHESHKQMSSYGSHRTNDSLARAFVTEYHR</sequence>
<feature type="region of interest" description="Disordered" evidence="1">
    <location>
        <begin position="330"/>
        <end position="357"/>
    </location>
</feature>
<evidence type="ECO:0000313" key="3">
    <source>
        <dbReference type="Proteomes" id="UP000816034"/>
    </source>
</evidence>
<dbReference type="RefSeq" id="XP_044548165.1">
    <property type="nucleotide sequence ID" value="XM_044694775.1"/>
</dbReference>
<evidence type="ECO:0000313" key="2">
    <source>
        <dbReference type="EMBL" id="KAG2382486.1"/>
    </source>
</evidence>
<feature type="compositionally biased region" description="Low complexity" evidence="1">
    <location>
        <begin position="10"/>
        <end position="32"/>
    </location>
</feature>
<proteinExistence type="predicted"/>
<feature type="compositionally biased region" description="Basic and acidic residues" evidence="1">
    <location>
        <begin position="214"/>
        <end position="225"/>
    </location>
</feature>
<name>A0AA88GK78_NAELO</name>
<feature type="compositionally biased region" description="Low complexity" evidence="1">
    <location>
        <begin position="196"/>
        <end position="213"/>
    </location>
</feature>
<feature type="compositionally biased region" description="Polar residues" evidence="1">
    <location>
        <begin position="135"/>
        <end position="154"/>
    </location>
</feature>
<feature type="region of interest" description="Disordered" evidence="1">
    <location>
        <begin position="1"/>
        <end position="36"/>
    </location>
</feature>
<feature type="compositionally biased region" description="Low complexity" evidence="1">
    <location>
        <begin position="235"/>
        <end position="244"/>
    </location>
</feature>
<gene>
    <name evidence="2" type="ORF">C9374_005066</name>
</gene>
<dbReference type="Proteomes" id="UP000816034">
    <property type="component" value="Unassembled WGS sequence"/>
</dbReference>
<evidence type="ECO:0000256" key="1">
    <source>
        <dbReference type="SAM" id="MobiDB-lite"/>
    </source>
</evidence>
<feature type="region of interest" description="Disordered" evidence="1">
    <location>
        <begin position="134"/>
        <end position="269"/>
    </location>
</feature>
<feature type="compositionally biased region" description="Basic and acidic residues" evidence="1">
    <location>
        <begin position="330"/>
        <end position="345"/>
    </location>
</feature>